<dbReference type="SUPFAM" id="SSF55811">
    <property type="entry name" value="Nudix"/>
    <property type="match status" value="1"/>
</dbReference>
<gene>
    <name evidence="3" type="ORF">HID58_039644</name>
</gene>
<protein>
    <recommendedName>
        <fullName evidence="2">Nudix hydrolase domain-containing protein</fullName>
    </recommendedName>
</protein>
<dbReference type="Proteomes" id="UP000824890">
    <property type="component" value="Unassembled WGS sequence"/>
</dbReference>
<dbReference type="Gene3D" id="3.90.79.10">
    <property type="entry name" value="Nucleoside Triphosphate Pyrophosphohydrolase"/>
    <property type="match status" value="1"/>
</dbReference>
<dbReference type="PANTHER" id="PTHR16056:SF2">
    <property type="entry name" value="TESTIS-EXPRESSED PROTEIN 10"/>
    <property type="match status" value="1"/>
</dbReference>
<sequence>MRILSLKRTHETRERGSLRVVPAAMAVTASGFIGKSAISVRLDFYCKPAKFAYSKRPFSASKPLVVVRSVALSPPARTVESPPVGYRKNVGICLVSPCRKIFTASKIHVPDTWQMPQGGADEGEDLRNAAFRELREETGVTSAEFIAEARFLTSLSHSKIIPNWLTYDFPRDVKDKLNRKWRTSYKGQAQKWFLFKFTGKEEEINLLGDGTAKPEFKVWSWMLPEQVIEHAVYFKRPVYEHVINQFNPYFVDEEEKDSMNSKMVRSKAPGKKQQKKGIDFKKIKRKLGRKLPPPKNATNTEIKSQAIVLPEQSVGADKSGFATSKKGLTLDELLKQTSHHNAKVRKNALHGIKDLLEHNPAELQSLKYAIVDKLRERLSDDDKSVRDTFYLLFDSKIFPSCVEDNQGPMVSRLMPYIFKAMAESSVEVRLMAFKFFHLVVKHYPPTFSLYADKMFLNFSTYHYFMQILENYKDIIQKNHFYVQDRSKLIVALSGLAHCLSLLPCDESDTELHKENEPLLAYEQDAANESARFAHVSGRLKEIVGVLINCFQDFIPLIHTPGGFDEKSFSCLHHILCSIGHAIKFSIRMHVQKQSMWLPAAEDDTLMLLDQDIAPLISKKLLGSFPLNPENNLSGKVDERYFILNSVLTEIFLEISRSDRQRKPIPKPIHEKTLLALLPSIPKLILRMDSDWRENLLQAFTSTFNDCKPESPLTLACISVVRNVIIPNGDIHYLSESDPTVNNYLRVWVNKLPSLLNQLGDKHPLSSQAVLKLLLDLGRVGCLNASPTFEEDIIKFFNPCHQGEGDVSGGAFASLPREAQDLALAFLYYFTINNFSSPLLESIVSCCLHPHLEPAVLCRIVEVVHDAYSAGYIQITDHFSFLTTLVARFKVVPEEGQFSMECKEQETHRGTLKALTELVCLRLSKMGDGSLVLQILEKVLLEQISLKPSFDNGCAILRIICTLDSKPTSLSESSITTLSEYLPGYLIDIVKCIPEDKDNSSLYIQTCLYYLIPCYFMFERSSKLTEEVLKRMQSIVSENTKALESVQDRENGRHSLNLIQCVVSVVLLMHNDVKVRKIISSSKSEIDLILQDVVSLQSSGSTSLTVEGKHMMKMAGERLKIASNSLLT</sequence>
<evidence type="ECO:0000313" key="4">
    <source>
        <dbReference type="Proteomes" id="UP000824890"/>
    </source>
</evidence>
<dbReference type="Gene3D" id="1.25.10.10">
    <property type="entry name" value="Leucine-rich Repeat Variant"/>
    <property type="match status" value="1"/>
</dbReference>
<name>A0ABQ8BSM1_BRANA</name>
<dbReference type="NCBIfam" id="NF001938">
    <property type="entry name" value="PRK00714.1-5"/>
    <property type="match status" value="1"/>
</dbReference>
<dbReference type="PROSITE" id="PS00893">
    <property type="entry name" value="NUDIX_BOX"/>
    <property type="match status" value="1"/>
</dbReference>
<feature type="domain" description="Nudix hydrolase" evidence="2">
    <location>
        <begin position="85"/>
        <end position="244"/>
    </location>
</feature>
<evidence type="ECO:0000313" key="3">
    <source>
        <dbReference type="EMBL" id="KAH0907817.1"/>
    </source>
</evidence>
<dbReference type="InterPro" id="IPR015797">
    <property type="entry name" value="NUDIX_hydrolase-like_dom_sf"/>
</dbReference>
<dbReference type="Pfam" id="PF00293">
    <property type="entry name" value="NUDIX"/>
    <property type="match status" value="1"/>
</dbReference>
<dbReference type="CDD" id="cd03671">
    <property type="entry name" value="NUDIX_Ap4A_hydrolase_plant_like"/>
    <property type="match status" value="1"/>
</dbReference>
<proteinExistence type="predicted"/>
<keyword evidence="1" id="KW-0378">Hydrolase</keyword>
<dbReference type="InterPro" id="IPR020084">
    <property type="entry name" value="NUDIX_hydrolase_CS"/>
</dbReference>
<dbReference type="SUPFAM" id="SSF48371">
    <property type="entry name" value="ARM repeat"/>
    <property type="match status" value="1"/>
</dbReference>
<reference evidence="3 4" key="1">
    <citation type="submission" date="2021-05" db="EMBL/GenBank/DDBJ databases">
        <title>Genome Assembly of Synthetic Allotetraploid Brassica napus Reveals Homoeologous Exchanges between Subgenomes.</title>
        <authorList>
            <person name="Davis J.T."/>
        </authorList>
    </citation>
    <scope>NUCLEOTIDE SEQUENCE [LARGE SCALE GENOMIC DNA]</scope>
    <source>
        <strain evidence="4">cv. Da-Ae</strain>
        <tissue evidence="3">Seedling</tissue>
    </source>
</reference>
<dbReference type="InterPro" id="IPR016024">
    <property type="entry name" value="ARM-type_fold"/>
</dbReference>
<dbReference type="PANTHER" id="PTHR16056">
    <property type="entry name" value="REGULATOR OF MICROTUBULE DYNAMICS PROTEIN"/>
    <property type="match status" value="1"/>
</dbReference>
<comment type="caution">
    <text evidence="3">The sequence shown here is derived from an EMBL/GenBank/DDBJ whole genome shotgun (WGS) entry which is preliminary data.</text>
</comment>
<dbReference type="PROSITE" id="PS51462">
    <property type="entry name" value="NUDIX"/>
    <property type="match status" value="1"/>
</dbReference>
<dbReference type="Pfam" id="PF25781">
    <property type="entry name" value="TPR_TEX10"/>
    <property type="match status" value="1"/>
</dbReference>
<accession>A0ABQ8BSM1</accession>
<keyword evidence="4" id="KW-1185">Reference proteome</keyword>
<evidence type="ECO:0000256" key="1">
    <source>
        <dbReference type="ARBA" id="ARBA00022801"/>
    </source>
</evidence>
<dbReference type="InterPro" id="IPR000086">
    <property type="entry name" value="NUDIX_hydrolase_dom"/>
</dbReference>
<organism evidence="3 4">
    <name type="scientific">Brassica napus</name>
    <name type="common">Rape</name>
    <dbReference type="NCBI Taxonomy" id="3708"/>
    <lineage>
        <taxon>Eukaryota</taxon>
        <taxon>Viridiplantae</taxon>
        <taxon>Streptophyta</taxon>
        <taxon>Embryophyta</taxon>
        <taxon>Tracheophyta</taxon>
        <taxon>Spermatophyta</taxon>
        <taxon>Magnoliopsida</taxon>
        <taxon>eudicotyledons</taxon>
        <taxon>Gunneridae</taxon>
        <taxon>Pentapetalae</taxon>
        <taxon>rosids</taxon>
        <taxon>malvids</taxon>
        <taxon>Brassicales</taxon>
        <taxon>Brassicaceae</taxon>
        <taxon>Brassiceae</taxon>
        <taxon>Brassica</taxon>
    </lineage>
</organism>
<dbReference type="EMBL" id="JAGKQM010000010">
    <property type="protein sequence ID" value="KAH0907817.1"/>
    <property type="molecule type" value="Genomic_DNA"/>
</dbReference>
<evidence type="ECO:0000259" key="2">
    <source>
        <dbReference type="PROSITE" id="PS51462"/>
    </source>
</evidence>
<dbReference type="InterPro" id="IPR022927">
    <property type="entry name" value="RppH"/>
</dbReference>
<dbReference type="InterPro" id="IPR011989">
    <property type="entry name" value="ARM-like"/>
</dbReference>
<dbReference type="InterPro" id="IPR057949">
    <property type="entry name" value="TPR_TEX10"/>
</dbReference>